<keyword evidence="2" id="KW-1185">Reference proteome</keyword>
<evidence type="ECO:0000313" key="1">
    <source>
        <dbReference type="EMBL" id="KAK3787908.1"/>
    </source>
</evidence>
<gene>
    <name evidence="1" type="ORF">RRG08_008042</name>
</gene>
<reference evidence="1" key="1">
    <citation type="journal article" date="2023" name="G3 (Bethesda)">
        <title>A reference genome for the long-term kleptoplast-retaining sea slug Elysia crispata morphotype clarki.</title>
        <authorList>
            <person name="Eastman K.E."/>
            <person name="Pendleton A.L."/>
            <person name="Shaikh M.A."/>
            <person name="Suttiyut T."/>
            <person name="Ogas R."/>
            <person name="Tomko P."/>
            <person name="Gavelis G."/>
            <person name="Widhalm J.R."/>
            <person name="Wisecaver J.H."/>
        </authorList>
    </citation>
    <scope>NUCLEOTIDE SEQUENCE</scope>
    <source>
        <strain evidence="1">ECLA1</strain>
    </source>
</reference>
<proteinExistence type="predicted"/>
<evidence type="ECO:0000313" key="2">
    <source>
        <dbReference type="Proteomes" id="UP001283361"/>
    </source>
</evidence>
<sequence>MISVPLDQRHFINAGSKLRRVNDRSDMSDSDENTRHYPYVLACFRQFAMDIFRNEVILAKSCLPCPLEEPSRGDFQTTIRLPIQDAFAVPGRWPFHRG</sequence>
<protein>
    <submittedName>
        <fullName evidence="1">Uncharacterized protein</fullName>
    </submittedName>
</protein>
<organism evidence="1 2">
    <name type="scientific">Elysia crispata</name>
    <name type="common">lettuce slug</name>
    <dbReference type="NCBI Taxonomy" id="231223"/>
    <lineage>
        <taxon>Eukaryota</taxon>
        <taxon>Metazoa</taxon>
        <taxon>Spiralia</taxon>
        <taxon>Lophotrochozoa</taxon>
        <taxon>Mollusca</taxon>
        <taxon>Gastropoda</taxon>
        <taxon>Heterobranchia</taxon>
        <taxon>Euthyneura</taxon>
        <taxon>Panpulmonata</taxon>
        <taxon>Sacoglossa</taxon>
        <taxon>Placobranchoidea</taxon>
        <taxon>Plakobranchidae</taxon>
        <taxon>Elysia</taxon>
    </lineage>
</organism>
<accession>A0AAE1AHU0</accession>
<dbReference type="EMBL" id="JAWDGP010001825">
    <property type="protein sequence ID" value="KAK3787908.1"/>
    <property type="molecule type" value="Genomic_DNA"/>
</dbReference>
<name>A0AAE1AHU0_9GAST</name>
<dbReference type="Proteomes" id="UP001283361">
    <property type="component" value="Unassembled WGS sequence"/>
</dbReference>
<dbReference type="AlphaFoldDB" id="A0AAE1AHU0"/>
<comment type="caution">
    <text evidence="1">The sequence shown here is derived from an EMBL/GenBank/DDBJ whole genome shotgun (WGS) entry which is preliminary data.</text>
</comment>